<dbReference type="CDD" id="cd04465">
    <property type="entry name" value="S1_RPS1_repeat_ec2_hs2"/>
    <property type="match status" value="1"/>
</dbReference>
<organism evidence="6 7">
    <name type="scientific">Candidatus Daviesbacteria bacterium GW2011_GWA2_38_24</name>
    <dbReference type="NCBI Taxonomy" id="1618422"/>
    <lineage>
        <taxon>Bacteria</taxon>
        <taxon>Candidatus Daviesiibacteriota</taxon>
    </lineage>
</organism>
<keyword evidence="2" id="KW-0689">Ribosomal protein</keyword>
<dbReference type="FunFam" id="2.40.50.140:FF:000103">
    <property type="entry name" value="protein RRP5 homolog"/>
    <property type="match status" value="1"/>
</dbReference>
<dbReference type="GO" id="GO:0006412">
    <property type="term" value="P:translation"/>
    <property type="evidence" value="ECO:0007669"/>
    <property type="project" value="TreeGrafter"/>
</dbReference>
<dbReference type="InterPro" id="IPR012340">
    <property type="entry name" value="NA-bd_OB-fold"/>
</dbReference>
<dbReference type="InterPro" id="IPR035104">
    <property type="entry name" value="Ribosomal_protein_S1-like"/>
</dbReference>
<comment type="similarity">
    <text evidence="1">Belongs to the bacterial ribosomal protein bS1 family.</text>
</comment>
<dbReference type="Pfam" id="PF00575">
    <property type="entry name" value="S1"/>
    <property type="match status" value="4"/>
</dbReference>
<evidence type="ECO:0000313" key="6">
    <source>
        <dbReference type="EMBL" id="KKQ66728.1"/>
    </source>
</evidence>
<dbReference type="InterPro" id="IPR050437">
    <property type="entry name" value="Ribos_protein_bS1-like"/>
</dbReference>
<feature type="domain" description="S1 motif" evidence="5">
    <location>
        <begin position="189"/>
        <end position="258"/>
    </location>
</feature>
<dbReference type="GO" id="GO:0022627">
    <property type="term" value="C:cytosolic small ribosomal subunit"/>
    <property type="evidence" value="ECO:0007669"/>
    <property type="project" value="TreeGrafter"/>
</dbReference>
<evidence type="ECO:0000313" key="7">
    <source>
        <dbReference type="Proteomes" id="UP000034235"/>
    </source>
</evidence>
<dbReference type="Gene3D" id="2.40.50.140">
    <property type="entry name" value="Nucleic acid-binding proteins"/>
    <property type="match status" value="4"/>
</dbReference>
<accession>A0A0G0JGD5</accession>
<comment type="function">
    <text evidence="4">Binds mRNA; thus facilitating recognition of the initiation point. It is needed to translate mRNA with a short Shine-Dalgarno (SD) purine-rich sequence.</text>
</comment>
<dbReference type="PROSITE" id="PS50126">
    <property type="entry name" value="S1"/>
    <property type="match status" value="4"/>
</dbReference>
<name>A0A0G0JGD5_9BACT</name>
<proteinExistence type="inferred from homology"/>
<dbReference type="GO" id="GO:0003729">
    <property type="term" value="F:mRNA binding"/>
    <property type="evidence" value="ECO:0007669"/>
    <property type="project" value="TreeGrafter"/>
</dbReference>
<reference evidence="6 7" key="1">
    <citation type="journal article" date="2015" name="Nature">
        <title>rRNA introns, odd ribosomes, and small enigmatic genomes across a large radiation of phyla.</title>
        <authorList>
            <person name="Brown C.T."/>
            <person name="Hug L.A."/>
            <person name="Thomas B.C."/>
            <person name="Sharon I."/>
            <person name="Castelle C.J."/>
            <person name="Singh A."/>
            <person name="Wilkins M.J."/>
            <person name="Williams K.H."/>
            <person name="Banfield J.F."/>
        </authorList>
    </citation>
    <scope>NUCLEOTIDE SEQUENCE [LARGE SCALE GENOMIC DNA]</scope>
</reference>
<dbReference type="SUPFAM" id="SSF50249">
    <property type="entry name" value="Nucleic acid-binding proteins"/>
    <property type="match status" value="4"/>
</dbReference>
<dbReference type="GO" id="GO:0003735">
    <property type="term" value="F:structural constituent of ribosome"/>
    <property type="evidence" value="ECO:0007669"/>
    <property type="project" value="TreeGrafter"/>
</dbReference>
<dbReference type="PANTHER" id="PTHR10724:SF7">
    <property type="entry name" value="SMALL RIBOSOMAL SUBUNIT PROTEIN BS1C"/>
    <property type="match status" value="1"/>
</dbReference>
<dbReference type="EMBL" id="LBUP01000004">
    <property type="protein sequence ID" value="KKQ66728.1"/>
    <property type="molecule type" value="Genomic_DNA"/>
</dbReference>
<evidence type="ECO:0000259" key="5">
    <source>
        <dbReference type="PROSITE" id="PS50126"/>
    </source>
</evidence>
<evidence type="ECO:0000256" key="3">
    <source>
        <dbReference type="ARBA" id="ARBA00023274"/>
    </source>
</evidence>
<evidence type="ECO:0000256" key="1">
    <source>
        <dbReference type="ARBA" id="ARBA00006767"/>
    </source>
</evidence>
<dbReference type="SMART" id="SM00316">
    <property type="entry name" value="S1"/>
    <property type="match status" value="4"/>
</dbReference>
<dbReference type="PRINTS" id="PR00681">
    <property type="entry name" value="RIBOSOMALS1"/>
</dbReference>
<gene>
    <name evidence="6" type="ORF">US86_C0004G0046</name>
</gene>
<feature type="domain" description="S1 motif" evidence="5">
    <location>
        <begin position="18"/>
        <end position="83"/>
    </location>
</feature>
<sequence>MEELLSQQPTKTIKLNRGDKVTGEVIAKTLQEIVLDLGTKSEGVINKRDLPESTIESIKVGDKIESYVLYPESESGQVILSLQNRGQGRQQINPKWIKFMNAVNTEHTFRGKGVDVNKGGLVVEVSGVRGFVPSSQLSGESVLHLGELVGKQLNLKLVEVDPNANKLIFSERKNFTDEQKQALSKIKVGDKVQGPIQSVSSYGAFASLQDGLEGFIHISQASWEKVEDLSSKLSVGEEIEGEVLSVDENLGRVNLSLKNLQEDPFEKVAADYQPDDVIKATVSKVSDNGVFFSLQDGVEGFMPKESMEAGKTYEVGQSMNVLIDKVDLNRRRILLAPFLTSTSGLIYK</sequence>
<dbReference type="Proteomes" id="UP000034235">
    <property type="component" value="Unassembled WGS sequence"/>
</dbReference>
<comment type="caution">
    <text evidence="6">The sequence shown here is derived from an EMBL/GenBank/DDBJ whole genome shotgun (WGS) entry which is preliminary data.</text>
</comment>
<dbReference type="PANTHER" id="PTHR10724">
    <property type="entry name" value="30S RIBOSOMAL PROTEIN S1"/>
    <property type="match status" value="1"/>
</dbReference>
<feature type="domain" description="S1 motif" evidence="5">
    <location>
        <begin position="275"/>
        <end position="338"/>
    </location>
</feature>
<dbReference type="InterPro" id="IPR003029">
    <property type="entry name" value="S1_domain"/>
</dbReference>
<protein>
    <submittedName>
        <fullName evidence="6">RNA binding S1 domain protein</fullName>
    </submittedName>
</protein>
<evidence type="ECO:0000256" key="4">
    <source>
        <dbReference type="ARBA" id="ARBA00025604"/>
    </source>
</evidence>
<feature type="domain" description="S1 motif" evidence="5">
    <location>
        <begin position="106"/>
        <end position="172"/>
    </location>
</feature>
<dbReference type="AlphaFoldDB" id="A0A0G0JGD5"/>
<keyword evidence="3" id="KW-0687">Ribonucleoprotein</keyword>
<evidence type="ECO:0000256" key="2">
    <source>
        <dbReference type="ARBA" id="ARBA00022980"/>
    </source>
</evidence>